<evidence type="ECO:0000313" key="3">
    <source>
        <dbReference type="Proteomes" id="UP001177003"/>
    </source>
</evidence>
<dbReference type="EMBL" id="OX465077">
    <property type="protein sequence ID" value="CAI9270115.1"/>
    <property type="molecule type" value="Genomic_DNA"/>
</dbReference>
<accession>A0AA35VPA9</accession>
<gene>
    <name evidence="2" type="ORF">LSALG_LOCUS10450</name>
</gene>
<dbReference type="AlphaFoldDB" id="A0AA35VPA9"/>
<sequence>MQPTLLQVFPSSPSFCLFVPPKEPVNEAVITPAEKETKINIFRQPNIPTPEHIDALIKELQSTARKPPQAIYDTVESPSESDRDESNASLMPKKRTWRDPRLGVLIVEPVQQSVSTVEPAQVQEVGQSPIIEPTQVQEDVQANEETFSLGCYSDPLPPEHDVVSLKLAKLLAFQDSIPQSKEKEICICSGQGIDEGSAQTIFELKQEITNLKQESIKKELLIGSLDVRVLELEKEKGKHISDLQENLGGLIALYYDLKDKLIGKFGNEFKTSSFDHGKAPESSERVTISPAPHVNIDQYLSFGHATAEERREKHKKISALKKNKMLLMKNSD</sequence>
<evidence type="ECO:0000256" key="1">
    <source>
        <dbReference type="SAM" id="MobiDB-lite"/>
    </source>
</evidence>
<proteinExistence type="predicted"/>
<protein>
    <submittedName>
        <fullName evidence="2">Uncharacterized protein</fullName>
    </submittedName>
</protein>
<keyword evidence="3" id="KW-1185">Reference proteome</keyword>
<feature type="region of interest" description="Disordered" evidence="1">
    <location>
        <begin position="67"/>
        <end position="94"/>
    </location>
</feature>
<dbReference type="Proteomes" id="UP001177003">
    <property type="component" value="Chromosome 1"/>
</dbReference>
<reference evidence="2" key="1">
    <citation type="submission" date="2023-04" db="EMBL/GenBank/DDBJ databases">
        <authorList>
            <person name="Vijverberg K."/>
            <person name="Xiong W."/>
            <person name="Schranz E."/>
        </authorList>
    </citation>
    <scope>NUCLEOTIDE SEQUENCE</scope>
</reference>
<name>A0AA35VPA9_LACSI</name>
<evidence type="ECO:0000313" key="2">
    <source>
        <dbReference type="EMBL" id="CAI9270115.1"/>
    </source>
</evidence>
<organism evidence="2 3">
    <name type="scientific">Lactuca saligna</name>
    <name type="common">Willowleaf lettuce</name>
    <dbReference type="NCBI Taxonomy" id="75948"/>
    <lineage>
        <taxon>Eukaryota</taxon>
        <taxon>Viridiplantae</taxon>
        <taxon>Streptophyta</taxon>
        <taxon>Embryophyta</taxon>
        <taxon>Tracheophyta</taxon>
        <taxon>Spermatophyta</taxon>
        <taxon>Magnoliopsida</taxon>
        <taxon>eudicotyledons</taxon>
        <taxon>Gunneridae</taxon>
        <taxon>Pentapetalae</taxon>
        <taxon>asterids</taxon>
        <taxon>campanulids</taxon>
        <taxon>Asterales</taxon>
        <taxon>Asteraceae</taxon>
        <taxon>Cichorioideae</taxon>
        <taxon>Cichorieae</taxon>
        <taxon>Lactucinae</taxon>
        <taxon>Lactuca</taxon>
    </lineage>
</organism>